<keyword evidence="2" id="KW-1185">Reference proteome</keyword>
<comment type="caution">
    <text evidence="1">The sequence shown here is derived from an EMBL/GenBank/DDBJ whole genome shotgun (WGS) entry which is preliminary data.</text>
</comment>
<organism evidence="1 2">
    <name type="scientific">Streptomyces hoynatensis</name>
    <dbReference type="NCBI Taxonomy" id="1141874"/>
    <lineage>
        <taxon>Bacteria</taxon>
        <taxon>Bacillati</taxon>
        <taxon>Actinomycetota</taxon>
        <taxon>Actinomycetes</taxon>
        <taxon>Kitasatosporales</taxon>
        <taxon>Streptomycetaceae</taxon>
        <taxon>Streptomyces</taxon>
    </lineage>
</organism>
<dbReference type="EMBL" id="RBAL01000034">
    <property type="protein sequence ID" value="RKN35970.1"/>
    <property type="molecule type" value="Genomic_DNA"/>
</dbReference>
<dbReference type="OrthoDB" id="4238143at2"/>
<evidence type="ECO:0000313" key="2">
    <source>
        <dbReference type="Proteomes" id="UP000272474"/>
    </source>
</evidence>
<name>A0A3A9YFQ9_9ACTN</name>
<accession>A0A3A9YFQ9</accession>
<gene>
    <name evidence="1" type="ORF">D7294_30535</name>
</gene>
<dbReference type="AlphaFoldDB" id="A0A3A9YFQ9"/>
<evidence type="ECO:0000313" key="1">
    <source>
        <dbReference type="EMBL" id="RKN35970.1"/>
    </source>
</evidence>
<sequence>MSGGSYDYLYAKDLVDLYGSVEEMAQRLSQLAERDSPAARDTWTILGLMDAIRSMQGRLEGVWHAVEWYDSCDYSRDQVDEAVKKYEEGTRR</sequence>
<reference evidence="1 2" key="1">
    <citation type="journal article" date="2014" name="Int. J. Syst. Evol. Microbiol.">
        <title>Streptomyces hoynatensis sp. nov., isolated from deep marine sediment.</title>
        <authorList>
            <person name="Veyisoglu A."/>
            <person name="Sahin N."/>
        </authorList>
    </citation>
    <scope>NUCLEOTIDE SEQUENCE [LARGE SCALE GENOMIC DNA]</scope>
    <source>
        <strain evidence="1 2">KCTC 29097</strain>
    </source>
</reference>
<dbReference type="RefSeq" id="WP_120685074.1">
    <property type="nucleotide sequence ID" value="NZ_RBAL01000034.1"/>
</dbReference>
<proteinExistence type="predicted"/>
<protein>
    <submittedName>
        <fullName evidence="1">Uncharacterized protein</fullName>
    </submittedName>
</protein>
<dbReference type="Proteomes" id="UP000272474">
    <property type="component" value="Unassembled WGS sequence"/>
</dbReference>